<reference evidence="2 3" key="1">
    <citation type="submission" date="2024-01" db="EMBL/GenBank/DDBJ databases">
        <title>the genome sequence of strain Microbacterium schleiferi NBRC 15075.</title>
        <authorList>
            <person name="Ding Y."/>
            <person name="Zhang G."/>
        </authorList>
    </citation>
    <scope>NUCLEOTIDE SEQUENCE [LARGE SCALE GENOMIC DNA]</scope>
    <source>
        <strain evidence="2 3">NBRC 15075</strain>
    </source>
</reference>
<comment type="caution">
    <text evidence="2">The sequence shown here is derived from an EMBL/GenBank/DDBJ whole genome shotgun (WGS) entry which is preliminary data.</text>
</comment>
<keyword evidence="3" id="KW-1185">Reference proteome</keyword>
<dbReference type="Proteomes" id="UP001351900">
    <property type="component" value="Unassembled WGS sequence"/>
</dbReference>
<accession>A0ABU7V935</accession>
<feature type="coiled-coil region" evidence="1">
    <location>
        <begin position="29"/>
        <end position="63"/>
    </location>
</feature>
<proteinExistence type="predicted"/>
<gene>
    <name evidence="2" type="ORF">V2V91_13845</name>
</gene>
<evidence type="ECO:0000256" key="1">
    <source>
        <dbReference type="SAM" id="Coils"/>
    </source>
</evidence>
<evidence type="ECO:0000313" key="2">
    <source>
        <dbReference type="EMBL" id="MEF2256206.1"/>
    </source>
</evidence>
<protein>
    <submittedName>
        <fullName evidence="2">Uncharacterized protein</fullName>
    </submittedName>
</protein>
<evidence type="ECO:0000313" key="3">
    <source>
        <dbReference type="Proteomes" id="UP001351900"/>
    </source>
</evidence>
<dbReference type="EMBL" id="JAZHOV010000008">
    <property type="protein sequence ID" value="MEF2256206.1"/>
    <property type="molecule type" value="Genomic_DNA"/>
</dbReference>
<sequence>MTRSESARRMIDRALNNPVTREIVERILAHFDRRRRERLEAELAVAREELDRATLELAHALRMDAHEARKALLRESFIASRRPGQHD</sequence>
<keyword evidence="1" id="KW-0175">Coiled coil</keyword>
<organism evidence="2 3">
    <name type="scientific">Microbacterium schleiferi</name>
    <dbReference type="NCBI Taxonomy" id="69362"/>
    <lineage>
        <taxon>Bacteria</taxon>
        <taxon>Bacillati</taxon>
        <taxon>Actinomycetota</taxon>
        <taxon>Actinomycetes</taxon>
        <taxon>Micrococcales</taxon>
        <taxon>Microbacteriaceae</taxon>
        <taxon>Microbacterium</taxon>
    </lineage>
</organism>
<name>A0ABU7V935_9MICO</name>
<dbReference type="RefSeq" id="WP_331792287.1">
    <property type="nucleotide sequence ID" value="NZ_JAZHOV010000008.1"/>
</dbReference>